<dbReference type="Pfam" id="PF12697">
    <property type="entry name" value="Abhydrolase_6"/>
    <property type="match status" value="1"/>
</dbReference>
<dbReference type="AlphaFoldDB" id="A0A6A5Z7R3"/>
<keyword evidence="1" id="KW-0732">Signal</keyword>
<keyword evidence="3" id="KW-0378">Hydrolase</keyword>
<name>A0A6A5Z7R3_9PLEO</name>
<gene>
    <name evidence="3" type="ORF">BDV96DRAFT_600394</name>
</gene>
<accession>A0A6A5Z7R3</accession>
<dbReference type="GO" id="GO:0016787">
    <property type="term" value="F:hydrolase activity"/>
    <property type="evidence" value="ECO:0007669"/>
    <property type="project" value="UniProtKB-KW"/>
</dbReference>
<dbReference type="PANTHER" id="PTHR43689:SF8">
    <property type="entry name" value="ALPHA_BETA-HYDROLASES SUPERFAMILY PROTEIN"/>
    <property type="match status" value="1"/>
</dbReference>
<feature type="chain" id="PRO_5025416201" evidence="1">
    <location>
        <begin position="16"/>
        <end position="387"/>
    </location>
</feature>
<sequence>MKLIRILTLLPVALGAPAPSTEPQCQTLNLSITASARNWKFPPYTNAGKPTPFLSWLTSFNASEAPKHTVSGTYRISATYCTPSVKIMEREDTIQLLLHGLGSNKKYWSGNDFPNSTFPGQYSWIYHATNQGFSTLAIDNLGSGDSERPDPVQAVQGPLQIEIIKNIIHQLKQKNGGLTPDKKTFKKVVMVAHSKGSLTARAIAVQYPDSGADAYILTSTSSNLVGINTFIGLTEPLPASTVWPTRFPSLDPAYVAISKDALRDTVYPSDGFFDPAMLAWDESRPYVFAAGEVAAPSANDTTSFCGPVLVITGREDAIVCSQAANITATLPDCGVGKTSNPGLTKERFPNAKFEVFVPEHTAHNYVFGYEAGKSFAAATQFLSDNGF</sequence>
<dbReference type="SUPFAM" id="SSF53474">
    <property type="entry name" value="alpha/beta-Hydrolases"/>
    <property type="match status" value="1"/>
</dbReference>
<dbReference type="OrthoDB" id="190201at2759"/>
<protein>
    <submittedName>
        <fullName evidence="3">Alpha/Beta hydrolase protein</fullName>
    </submittedName>
</protein>
<dbReference type="Gene3D" id="3.40.50.1820">
    <property type="entry name" value="alpha/beta hydrolase"/>
    <property type="match status" value="1"/>
</dbReference>
<evidence type="ECO:0000313" key="3">
    <source>
        <dbReference type="EMBL" id="KAF2114418.1"/>
    </source>
</evidence>
<keyword evidence="4" id="KW-1185">Reference proteome</keyword>
<feature type="signal peptide" evidence="1">
    <location>
        <begin position="1"/>
        <end position="15"/>
    </location>
</feature>
<evidence type="ECO:0000259" key="2">
    <source>
        <dbReference type="Pfam" id="PF12697"/>
    </source>
</evidence>
<feature type="domain" description="AB hydrolase-1" evidence="2">
    <location>
        <begin position="96"/>
        <end position="317"/>
    </location>
</feature>
<dbReference type="PANTHER" id="PTHR43689">
    <property type="entry name" value="HYDROLASE"/>
    <property type="match status" value="1"/>
</dbReference>
<dbReference type="InterPro" id="IPR000073">
    <property type="entry name" value="AB_hydrolase_1"/>
</dbReference>
<dbReference type="InterPro" id="IPR029058">
    <property type="entry name" value="AB_hydrolase_fold"/>
</dbReference>
<proteinExistence type="predicted"/>
<organism evidence="3 4">
    <name type="scientific">Lophiotrema nucula</name>
    <dbReference type="NCBI Taxonomy" id="690887"/>
    <lineage>
        <taxon>Eukaryota</taxon>
        <taxon>Fungi</taxon>
        <taxon>Dikarya</taxon>
        <taxon>Ascomycota</taxon>
        <taxon>Pezizomycotina</taxon>
        <taxon>Dothideomycetes</taxon>
        <taxon>Pleosporomycetidae</taxon>
        <taxon>Pleosporales</taxon>
        <taxon>Lophiotremataceae</taxon>
        <taxon>Lophiotrema</taxon>
    </lineage>
</organism>
<evidence type="ECO:0000313" key="4">
    <source>
        <dbReference type="Proteomes" id="UP000799770"/>
    </source>
</evidence>
<evidence type="ECO:0000256" key="1">
    <source>
        <dbReference type="SAM" id="SignalP"/>
    </source>
</evidence>
<dbReference type="EMBL" id="ML977325">
    <property type="protein sequence ID" value="KAF2114418.1"/>
    <property type="molecule type" value="Genomic_DNA"/>
</dbReference>
<reference evidence="3" key="1">
    <citation type="journal article" date="2020" name="Stud. Mycol.">
        <title>101 Dothideomycetes genomes: a test case for predicting lifestyles and emergence of pathogens.</title>
        <authorList>
            <person name="Haridas S."/>
            <person name="Albert R."/>
            <person name="Binder M."/>
            <person name="Bloem J."/>
            <person name="Labutti K."/>
            <person name="Salamov A."/>
            <person name="Andreopoulos B."/>
            <person name="Baker S."/>
            <person name="Barry K."/>
            <person name="Bills G."/>
            <person name="Bluhm B."/>
            <person name="Cannon C."/>
            <person name="Castanera R."/>
            <person name="Culley D."/>
            <person name="Daum C."/>
            <person name="Ezra D."/>
            <person name="Gonzalez J."/>
            <person name="Henrissat B."/>
            <person name="Kuo A."/>
            <person name="Liang C."/>
            <person name="Lipzen A."/>
            <person name="Lutzoni F."/>
            <person name="Magnuson J."/>
            <person name="Mondo S."/>
            <person name="Nolan M."/>
            <person name="Ohm R."/>
            <person name="Pangilinan J."/>
            <person name="Park H.-J."/>
            <person name="Ramirez L."/>
            <person name="Alfaro M."/>
            <person name="Sun H."/>
            <person name="Tritt A."/>
            <person name="Yoshinaga Y."/>
            <person name="Zwiers L.-H."/>
            <person name="Turgeon B."/>
            <person name="Goodwin S."/>
            <person name="Spatafora J."/>
            <person name="Crous P."/>
            <person name="Grigoriev I."/>
        </authorList>
    </citation>
    <scope>NUCLEOTIDE SEQUENCE</scope>
    <source>
        <strain evidence="3">CBS 627.86</strain>
    </source>
</reference>
<dbReference type="Proteomes" id="UP000799770">
    <property type="component" value="Unassembled WGS sequence"/>
</dbReference>